<dbReference type="Proteomes" id="UP000288052">
    <property type="component" value="Unassembled WGS sequence"/>
</dbReference>
<dbReference type="EMBL" id="QXGI01000002">
    <property type="protein sequence ID" value="RSX49172.1"/>
    <property type="molecule type" value="Genomic_DNA"/>
</dbReference>
<reference evidence="1 2" key="1">
    <citation type="submission" date="2018-09" db="EMBL/GenBank/DDBJ databases">
        <title>Characterization of the phylogenetic diversity of five novel species belonging to the genus Bifidobacterium.</title>
        <authorList>
            <person name="Lugli G.A."/>
            <person name="Duranti S."/>
            <person name="Milani C."/>
        </authorList>
    </citation>
    <scope>NUCLEOTIDE SEQUENCE [LARGE SCALE GENOMIC DNA]</scope>
    <source>
        <strain evidence="1 2">2020B</strain>
    </source>
</reference>
<keyword evidence="2" id="KW-1185">Reference proteome</keyword>
<accession>A0A430F8M1</accession>
<protein>
    <submittedName>
        <fullName evidence="1">Uncharacterized protein</fullName>
    </submittedName>
</protein>
<gene>
    <name evidence="1" type="ORF">D2E22_0592</name>
</gene>
<proteinExistence type="predicted"/>
<evidence type="ECO:0000313" key="2">
    <source>
        <dbReference type="Proteomes" id="UP000288052"/>
    </source>
</evidence>
<dbReference type="AlphaFoldDB" id="A0A430F8M1"/>
<sequence length="35" mass="3854">MMVFYAVRYERFRTALLNGLLRGGNSSAGRDASSS</sequence>
<evidence type="ECO:0000313" key="1">
    <source>
        <dbReference type="EMBL" id="RSX49172.1"/>
    </source>
</evidence>
<organism evidence="1 2">
    <name type="scientific">Bifidobacterium castoris</name>
    <dbReference type="NCBI Taxonomy" id="2306972"/>
    <lineage>
        <taxon>Bacteria</taxon>
        <taxon>Bacillati</taxon>
        <taxon>Actinomycetota</taxon>
        <taxon>Actinomycetes</taxon>
        <taxon>Bifidobacteriales</taxon>
        <taxon>Bifidobacteriaceae</taxon>
        <taxon>Bifidobacterium</taxon>
    </lineage>
</organism>
<comment type="caution">
    <text evidence="1">The sequence shown here is derived from an EMBL/GenBank/DDBJ whole genome shotgun (WGS) entry which is preliminary data.</text>
</comment>
<name>A0A430F8M1_9BIFI</name>